<organism evidence="19">
    <name type="scientific">Anisakis simplex</name>
    <name type="common">Herring worm</name>
    <dbReference type="NCBI Taxonomy" id="6269"/>
    <lineage>
        <taxon>Eukaryota</taxon>
        <taxon>Metazoa</taxon>
        <taxon>Ecdysozoa</taxon>
        <taxon>Nematoda</taxon>
        <taxon>Chromadorea</taxon>
        <taxon>Rhabditida</taxon>
        <taxon>Spirurina</taxon>
        <taxon>Ascaridomorpha</taxon>
        <taxon>Ascaridoidea</taxon>
        <taxon>Anisakidae</taxon>
        <taxon>Anisakis</taxon>
        <taxon>Anisakis simplex complex</taxon>
    </lineage>
</organism>
<evidence type="ECO:0000313" key="18">
    <source>
        <dbReference type="Proteomes" id="UP000267096"/>
    </source>
</evidence>
<keyword evidence="11" id="KW-1015">Disulfide bond</keyword>
<dbReference type="GO" id="GO:0031902">
    <property type="term" value="C:late endosome membrane"/>
    <property type="evidence" value="ECO:0007669"/>
    <property type="project" value="UniProtKB-SubCell"/>
</dbReference>
<dbReference type="GO" id="GO:0015179">
    <property type="term" value="F:L-amino acid transmembrane transporter activity"/>
    <property type="evidence" value="ECO:0007669"/>
    <property type="project" value="TreeGrafter"/>
</dbReference>
<evidence type="ECO:0000256" key="5">
    <source>
        <dbReference type="ARBA" id="ARBA00022723"/>
    </source>
</evidence>
<keyword evidence="18" id="KW-1185">Reference proteome</keyword>
<evidence type="ECO:0000256" key="3">
    <source>
        <dbReference type="ARBA" id="ARBA00022448"/>
    </source>
</evidence>
<sequence length="232" mass="26205">MSFVASKAYDCGINVNFSDANSEHFAQLFRWRFPALTGILTLAYFLHNIILTILRNQKYPENNVRDLTVGYSLAAFSFIFIGSLFYLLFPTHRSCISDNLLNNFGTGDVMSATARLFLFFQMTTVLPLFAYLVRVQFFYAVLGNIYPGFFYVLALNLVLITMSTCTAIFYPHIGSIIRFVGSFSGLIYIFTLPCAIHLKRLQLRGTLTRLDCVVHGTIVALGAANFLVQFFL</sequence>
<evidence type="ECO:0000256" key="8">
    <source>
        <dbReference type="ARBA" id="ARBA00022989"/>
    </source>
</evidence>
<keyword evidence="9" id="KW-0915">Sodium</keyword>
<evidence type="ECO:0000256" key="15">
    <source>
        <dbReference type="SAM" id="Phobius"/>
    </source>
</evidence>
<name>A0A0M3J0D7_ANISI</name>
<evidence type="ECO:0000256" key="4">
    <source>
        <dbReference type="ARBA" id="ARBA00022692"/>
    </source>
</evidence>
<evidence type="ECO:0000313" key="19">
    <source>
        <dbReference type="WBParaSite" id="ASIM_0000097401-mRNA-1"/>
    </source>
</evidence>
<evidence type="ECO:0000256" key="11">
    <source>
        <dbReference type="ARBA" id="ARBA00023157"/>
    </source>
</evidence>
<feature type="transmembrane region" description="Helical" evidence="15">
    <location>
        <begin position="145"/>
        <end position="170"/>
    </location>
</feature>
<reference evidence="17 18" key="2">
    <citation type="submission" date="2018-11" db="EMBL/GenBank/DDBJ databases">
        <authorList>
            <consortium name="Pathogen Informatics"/>
        </authorList>
    </citation>
    <scope>NUCLEOTIDE SEQUENCE [LARGE SCALE GENOMIC DNA]</scope>
</reference>
<evidence type="ECO:0000259" key="16">
    <source>
        <dbReference type="Pfam" id="PF01490"/>
    </source>
</evidence>
<keyword evidence="5" id="KW-0479">Metal-binding</keyword>
<proteinExistence type="inferred from homology"/>
<keyword evidence="8 15" id="KW-1133">Transmembrane helix</keyword>
<dbReference type="GO" id="GO:0046872">
    <property type="term" value="F:metal ion binding"/>
    <property type="evidence" value="ECO:0007669"/>
    <property type="project" value="UniProtKB-KW"/>
</dbReference>
<keyword evidence="13" id="KW-0458">Lysosome</keyword>
<keyword evidence="4 15" id="KW-0812">Transmembrane</keyword>
<feature type="domain" description="Amino acid transporter transmembrane" evidence="16">
    <location>
        <begin position="29"/>
        <end position="202"/>
    </location>
</feature>
<evidence type="ECO:0000256" key="2">
    <source>
        <dbReference type="ARBA" id="ARBA00004155"/>
    </source>
</evidence>
<dbReference type="WBParaSite" id="ASIM_0000097401-mRNA-1">
    <property type="protein sequence ID" value="ASIM_0000097401-mRNA-1"/>
    <property type="gene ID" value="ASIM_0000097401"/>
</dbReference>
<evidence type="ECO:0000256" key="1">
    <source>
        <dbReference type="ARBA" id="ARBA00004107"/>
    </source>
</evidence>
<evidence type="ECO:0000256" key="10">
    <source>
        <dbReference type="ARBA" id="ARBA00023136"/>
    </source>
</evidence>
<keyword evidence="6" id="KW-0967">Endosome</keyword>
<keyword evidence="10 15" id="KW-0472">Membrane</keyword>
<keyword evidence="7" id="KW-0029">Amino-acid transport</keyword>
<dbReference type="PANTHER" id="PTHR22950:SF244">
    <property type="entry name" value="NEUTRAL AMINO ACID TRANSPORTER 9"/>
    <property type="match status" value="1"/>
</dbReference>
<evidence type="ECO:0000313" key="17">
    <source>
        <dbReference type="EMBL" id="VDK18176.1"/>
    </source>
</evidence>
<evidence type="ECO:0000256" key="7">
    <source>
        <dbReference type="ARBA" id="ARBA00022970"/>
    </source>
</evidence>
<keyword evidence="3" id="KW-0813">Transport</keyword>
<dbReference type="AlphaFoldDB" id="A0A0M3J0D7"/>
<dbReference type="EMBL" id="UYRR01000742">
    <property type="protein sequence ID" value="VDK18176.1"/>
    <property type="molecule type" value="Genomic_DNA"/>
</dbReference>
<evidence type="ECO:0000256" key="12">
    <source>
        <dbReference type="ARBA" id="ARBA00023180"/>
    </source>
</evidence>
<feature type="transmembrane region" description="Helical" evidence="15">
    <location>
        <begin position="33"/>
        <end position="54"/>
    </location>
</feature>
<protein>
    <submittedName>
        <fullName evidence="19">Putative amino acid permease (inferred by orthology to a C. elegans protein)</fullName>
    </submittedName>
</protein>
<comment type="similarity">
    <text evidence="14">Belongs to the amino acid/polyamine transporter 2 family. SLC38A9 subfamily.</text>
</comment>
<evidence type="ECO:0000256" key="6">
    <source>
        <dbReference type="ARBA" id="ARBA00022753"/>
    </source>
</evidence>
<evidence type="ECO:0000256" key="13">
    <source>
        <dbReference type="ARBA" id="ARBA00023228"/>
    </source>
</evidence>
<feature type="transmembrane region" description="Helical" evidence="15">
    <location>
        <begin position="109"/>
        <end position="133"/>
    </location>
</feature>
<dbReference type="Pfam" id="PF01490">
    <property type="entry name" value="Aa_trans"/>
    <property type="match status" value="1"/>
</dbReference>
<dbReference type="OrthoDB" id="294730at2759"/>
<accession>A0A0M3J0D7</accession>
<dbReference type="GO" id="GO:0005765">
    <property type="term" value="C:lysosomal membrane"/>
    <property type="evidence" value="ECO:0007669"/>
    <property type="project" value="UniProtKB-SubCell"/>
</dbReference>
<dbReference type="PANTHER" id="PTHR22950">
    <property type="entry name" value="AMINO ACID TRANSPORTER"/>
    <property type="match status" value="1"/>
</dbReference>
<feature type="transmembrane region" description="Helical" evidence="15">
    <location>
        <begin position="210"/>
        <end position="231"/>
    </location>
</feature>
<dbReference type="Proteomes" id="UP000267096">
    <property type="component" value="Unassembled WGS sequence"/>
</dbReference>
<evidence type="ECO:0000256" key="9">
    <source>
        <dbReference type="ARBA" id="ARBA00023053"/>
    </source>
</evidence>
<dbReference type="InterPro" id="IPR013057">
    <property type="entry name" value="AA_transpt_TM"/>
</dbReference>
<reference evidence="19" key="1">
    <citation type="submission" date="2017-02" db="UniProtKB">
        <authorList>
            <consortium name="WormBaseParasite"/>
        </authorList>
    </citation>
    <scope>IDENTIFICATION</scope>
</reference>
<feature type="transmembrane region" description="Helical" evidence="15">
    <location>
        <begin position="66"/>
        <end position="89"/>
    </location>
</feature>
<gene>
    <name evidence="17" type="ORF">ASIM_LOCUS870</name>
</gene>
<feature type="transmembrane region" description="Helical" evidence="15">
    <location>
        <begin position="176"/>
        <end position="198"/>
    </location>
</feature>
<evidence type="ECO:0000256" key="14">
    <source>
        <dbReference type="ARBA" id="ARBA00038442"/>
    </source>
</evidence>
<comment type="subcellular location">
    <subcellularLocation>
        <location evidence="1">Late endosome membrane</location>
        <topology evidence="1">Multi-pass membrane protein</topology>
    </subcellularLocation>
    <subcellularLocation>
        <location evidence="2">Lysosome membrane</location>
        <topology evidence="2">Multi-pass membrane protein</topology>
    </subcellularLocation>
</comment>
<keyword evidence="12" id="KW-0325">Glycoprotein</keyword>